<keyword evidence="2" id="KW-1185">Reference proteome</keyword>
<organism evidence="1 2">
    <name type="scientific">Roseibium aggregatum</name>
    <dbReference type="NCBI Taxonomy" id="187304"/>
    <lineage>
        <taxon>Bacteria</taxon>
        <taxon>Pseudomonadati</taxon>
        <taxon>Pseudomonadota</taxon>
        <taxon>Alphaproteobacteria</taxon>
        <taxon>Hyphomicrobiales</taxon>
        <taxon>Stappiaceae</taxon>
        <taxon>Roseibium</taxon>
    </lineage>
</organism>
<name>A0A0M6YCT2_9HYPH</name>
<gene>
    <name evidence="1" type="ORF">LAL4801_05691</name>
</gene>
<dbReference type="EMBL" id="CXST01000006">
    <property type="protein sequence ID" value="CTQ47229.1"/>
    <property type="molecule type" value="Genomic_DNA"/>
</dbReference>
<dbReference type="Proteomes" id="UP000048926">
    <property type="component" value="Unassembled WGS sequence"/>
</dbReference>
<evidence type="ECO:0000313" key="1">
    <source>
        <dbReference type="EMBL" id="CTQ47229.1"/>
    </source>
</evidence>
<reference evidence="2" key="1">
    <citation type="submission" date="2015-07" db="EMBL/GenBank/DDBJ databases">
        <authorList>
            <person name="Rodrigo-Torres Lidia"/>
            <person name="Arahal R.David."/>
        </authorList>
    </citation>
    <scope>NUCLEOTIDE SEQUENCE [LARGE SCALE GENOMIC DNA]</scope>
    <source>
        <strain evidence="2">CECT 4801</strain>
    </source>
</reference>
<proteinExistence type="predicted"/>
<accession>A0A0M6YCT2</accession>
<dbReference type="RefSeq" id="WP_055661281.1">
    <property type="nucleotide sequence ID" value="NZ_CXST01000006.1"/>
</dbReference>
<dbReference type="AlphaFoldDB" id="A0A0M6YCT2"/>
<sequence>MTQEEYDTYMAIGPSKLPLDVLKRVIAYGEKYVCPPSDTCHVSWEEYSVMRENGHIDFEAENFYADEIEREEFAPFEELSHMLNNLDAPEYADIMAEGDARVKAAIAEEDARQPGMLFIDRLRDWVLGEFANQPSSTPTR</sequence>
<protein>
    <submittedName>
        <fullName evidence="1">Uncharacterized protein</fullName>
    </submittedName>
</protein>
<evidence type="ECO:0000313" key="2">
    <source>
        <dbReference type="Proteomes" id="UP000048926"/>
    </source>
</evidence>